<keyword evidence="4 5" id="KW-0472">Membrane</keyword>
<reference evidence="7" key="1">
    <citation type="submission" date="2022-01" db="EMBL/GenBank/DDBJ databases">
        <title>Genome sequence and assembly of Parabukholderia sp. RG36.</title>
        <authorList>
            <person name="Chhetri G."/>
        </authorList>
    </citation>
    <scope>NUCLEOTIDE SEQUENCE</scope>
    <source>
        <strain evidence="7">RG36</strain>
    </source>
</reference>
<dbReference type="AlphaFoldDB" id="A0A9X1RN92"/>
<dbReference type="InterPro" id="IPR020846">
    <property type="entry name" value="MFS_dom"/>
</dbReference>
<evidence type="ECO:0000313" key="8">
    <source>
        <dbReference type="Proteomes" id="UP001139308"/>
    </source>
</evidence>
<evidence type="ECO:0000256" key="3">
    <source>
        <dbReference type="ARBA" id="ARBA00022989"/>
    </source>
</evidence>
<dbReference type="SUPFAM" id="SSF103473">
    <property type="entry name" value="MFS general substrate transporter"/>
    <property type="match status" value="1"/>
</dbReference>
<evidence type="ECO:0000259" key="6">
    <source>
        <dbReference type="PROSITE" id="PS50850"/>
    </source>
</evidence>
<feature type="transmembrane region" description="Helical" evidence="5">
    <location>
        <begin position="286"/>
        <end position="308"/>
    </location>
</feature>
<dbReference type="PANTHER" id="PTHR11662">
    <property type="entry name" value="SOLUTE CARRIER FAMILY 17"/>
    <property type="match status" value="1"/>
</dbReference>
<feature type="transmembrane region" description="Helical" evidence="5">
    <location>
        <begin position="165"/>
        <end position="183"/>
    </location>
</feature>
<dbReference type="PROSITE" id="PS50850">
    <property type="entry name" value="MFS"/>
    <property type="match status" value="1"/>
</dbReference>
<feature type="transmembrane region" description="Helical" evidence="5">
    <location>
        <begin position="211"/>
        <end position="235"/>
    </location>
</feature>
<dbReference type="Gene3D" id="1.20.1250.20">
    <property type="entry name" value="MFS general substrate transporter like domains"/>
    <property type="match status" value="2"/>
</dbReference>
<evidence type="ECO:0000256" key="5">
    <source>
        <dbReference type="SAM" id="Phobius"/>
    </source>
</evidence>
<evidence type="ECO:0000256" key="1">
    <source>
        <dbReference type="ARBA" id="ARBA00004141"/>
    </source>
</evidence>
<dbReference type="RefSeq" id="WP_238462985.1">
    <property type="nucleotide sequence ID" value="NZ_JAKLJA010000004.1"/>
</dbReference>
<keyword evidence="2 5" id="KW-0812">Transmembrane</keyword>
<dbReference type="PANTHER" id="PTHR11662:SF450">
    <property type="entry name" value="BLR1003 PROTEIN"/>
    <property type="match status" value="1"/>
</dbReference>
<proteinExistence type="predicted"/>
<evidence type="ECO:0000256" key="2">
    <source>
        <dbReference type="ARBA" id="ARBA00022692"/>
    </source>
</evidence>
<evidence type="ECO:0000313" key="7">
    <source>
        <dbReference type="EMBL" id="MCG5073244.1"/>
    </source>
</evidence>
<feature type="transmembrane region" description="Helical" evidence="5">
    <location>
        <begin position="45"/>
        <end position="64"/>
    </location>
</feature>
<keyword evidence="3 5" id="KW-1133">Transmembrane helix</keyword>
<feature type="transmembrane region" description="Helical" evidence="5">
    <location>
        <begin position="99"/>
        <end position="123"/>
    </location>
</feature>
<keyword evidence="8" id="KW-1185">Reference proteome</keyword>
<feature type="transmembrane region" description="Helical" evidence="5">
    <location>
        <begin position="389"/>
        <end position="408"/>
    </location>
</feature>
<dbReference type="EMBL" id="JAKLJA010000004">
    <property type="protein sequence ID" value="MCG5073244.1"/>
    <property type="molecule type" value="Genomic_DNA"/>
</dbReference>
<feature type="transmembrane region" description="Helical" evidence="5">
    <location>
        <begin position="350"/>
        <end position="369"/>
    </location>
</feature>
<dbReference type="Pfam" id="PF07690">
    <property type="entry name" value="MFS_1"/>
    <property type="match status" value="1"/>
</dbReference>
<dbReference type="InterPro" id="IPR011701">
    <property type="entry name" value="MFS"/>
</dbReference>
<accession>A0A9X1RN92</accession>
<dbReference type="GO" id="GO:0016020">
    <property type="term" value="C:membrane"/>
    <property type="evidence" value="ECO:0007669"/>
    <property type="project" value="UniProtKB-SubCell"/>
</dbReference>
<feature type="domain" description="Major facilitator superfamily (MFS) profile" evidence="6">
    <location>
        <begin position="10"/>
        <end position="412"/>
    </location>
</feature>
<dbReference type="Proteomes" id="UP001139308">
    <property type="component" value="Unassembled WGS sequence"/>
</dbReference>
<gene>
    <name evidence="7" type="ORF">L5014_07680</name>
</gene>
<protein>
    <submittedName>
        <fullName evidence="7">MFS transporter</fullName>
    </submittedName>
</protein>
<name>A0A9X1RN92_9BURK</name>
<feature type="transmembrane region" description="Helical" evidence="5">
    <location>
        <begin position="314"/>
        <end position="338"/>
    </location>
</feature>
<feature type="transmembrane region" description="Helical" evidence="5">
    <location>
        <begin position="135"/>
        <end position="153"/>
    </location>
</feature>
<feature type="transmembrane region" description="Helical" evidence="5">
    <location>
        <begin position="255"/>
        <end position="274"/>
    </location>
</feature>
<evidence type="ECO:0000256" key="4">
    <source>
        <dbReference type="ARBA" id="ARBA00023136"/>
    </source>
</evidence>
<feature type="transmembrane region" description="Helical" evidence="5">
    <location>
        <begin position="76"/>
        <end position="93"/>
    </location>
</feature>
<dbReference type="InterPro" id="IPR050382">
    <property type="entry name" value="MFS_Na/Anion_cotransporter"/>
</dbReference>
<comment type="subcellular location">
    <subcellularLocation>
        <location evidence="1">Membrane</location>
        <topology evidence="1">Multi-pass membrane protein</topology>
    </subcellularLocation>
</comment>
<sequence>MNTFVRAWLIVVLLVALMLINFLDKVVLGMVASPLMSELGLTPTQFGFLGGSFFWLFAVSGVVLGLTANRVSAKKLLLWMALAWSVLQLPIYFSSSLGVLVICRVLLGAGEGPAWAIAVHTIYNWFPNERRALPVGVLAQGAMAGLLLAGALIPPITVMHGWRTNFLLLGLVGLAWAALWLCLGNDGPGVAHSAPAARKESLERIPYRYLLLNRTVLSTIAMHFAFYWSFALVLTWLPSYLNKGLGFAPITAGRLFSGFVIVNVPVNLVLCWLAQDLSRRGFSSRASRGLFTAIAFVVGGALMFVPWLTSVTALAKIVALAVAFGAVTTVVSLGPAMLSDVCPPAQRAGLIAIDTAIASVAGALAPLMMGGMIQQLSRSSGLAHAYETGFALAGALLLTGGALGLFCATPEASARKIRAVMAERECVRRGGIAEDLQS</sequence>
<dbReference type="InterPro" id="IPR036259">
    <property type="entry name" value="MFS_trans_sf"/>
</dbReference>
<comment type="caution">
    <text evidence="7">The sequence shown here is derived from an EMBL/GenBank/DDBJ whole genome shotgun (WGS) entry which is preliminary data.</text>
</comment>
<dbReference type="GO" id="GO:0022857">
    <property type="term" value="F:transmembrane transporter activity"/>
    <property type="evidence" value="ECO:0007669"/>
    <property type="project" value="InterPro"/>
</dbReference>
<organism evidence="7 8">
    <name type="scientific">Paraburkholderia tagetis</name>
    <dbReference type="NCBI Taxonomy" id="2913261"/>
    <lineage>
        <taxon>Bacteria</taxon>
        <taxon>Pseudomonadati</taxon>
        <taxon>Pseudomonadota</taxon>
        <taxon>Betaproteobacteria</taxon>
        <taxon>Burkholderiales</taxon>
        <taxon>Burkholderiaceae</taxon>
        <taxon>Paraburkholderia</taxon>
    </lineage>
</organism>